<accession>A0A317ZDI3</accession>
<comment type="caution">
    <text evidence="1">The sequence shown here is derived from an EMBL/GenBank/DDBJ whole genome shotgun (WGS) entry which is preliminary data.</text>
</comment>
<reference evidence="1 2" key="1">
    <citation type="submission" date="2018-05" db="EMBL/GenBank/DDBJ databases">
        <title>Coraliomargarita sinensis sp. nov., isolated from a marine solar saltern.</title>
        <authorList>
            <person name="Zhou L.Y."/>
        </authorList>
    </citation>
    <scope>NUCLEOTIDE SEQUENCE [LARGE SCALE GENOMIC DNA]</scope>
    <source>
        <strain evidence="1 2">WN38</strain>
    </source>
</reference>
<proteinExistence type="predicted"/>
<keyword evidence="2" id="KW-1185">Reference proteome</keyword>
<dbReference type="AlphaFoldDB" id="A0A317ZDI3"/>
<dbReference type="InParanoid" id="A0A317ZDI3"/>
<evidence type="ECO:0000313" key="2">
    <source>
        <dbReference type="Proteomes" id="UP000247099"/>
    </source>
</evidence>
<dbReference type="Proteomes" id="UP000247099">
    <property type="component" value="Unassembled WGS sequence"/>
</dbReference>
<protein>
    <submittedName>
        <fullName evidence="1">Uncharacterized protein</fullName>
    </submittedName>
</protein>
<name>A0A317ZDI3_9BACT</name>
<gene>
    <name evidence="1" type="ORF">DDZ13_12685</name>
</gene>
<sequence length="59" mass="6444">MLKGSQNSEVRSQKTGIIPFQKVLHLTEMTIVAPVLGTGATCIDPETEFRGYGVTHLKD</sequence>
<dbReference type="EMBL" id="QHJQ01000010">
    <property type="protein sequence ID" value="PXA03276.1"/>
    <property type="molecule type" value="Genomic_DNA"/>
</dbReference>
<evidence type="ECO:0000313" key="1">
    <source>
        <dbReference type="EMBL" id="PXA03276.1"/>
    </source>
</evidence>
<organism evidence="1 2">
    <name type="scientific">Coraliomargarita sinensis</name>
    <dbReference type="NCBI Taxonomy" id="2174842"/>
    <lineage>
        <taxon>Bacteria</taxon>
        <taxon>Pseudomonadati</taxon>
        <taxon>Verrucomicrobiota</taxon>
        <taxon>Opitutia</taxon>
        <taxon>Puniceicoccales</taxon>
        <taxon>Coraliomargaritaceae</taxon>
        <taxon>Coraliomargarita</taxon>
    </lineage>
</organism>